<dbReference type="PANTHER" id="PTHR23077:SF132">
    <property type="entry name" value="ATP-DEPENDENT ZN PROTEASE"/>
    <property type="match status" value="1"/>
</dbReference>
<dbReference type="GO" id="GO:1990275">
    <property type="term" value="F:preribosome binding"/>
    <property type="evidence" value="ECO:0007669"/>
    <property type="project" value="TreeGrafter"/>
</dbReference>
<sequence length="511" mass="57902">MARDQRHASSYDAWHRHSSKQRVDTELAVQDFLSASFPNHHITRTMASACDLLGYASAGFATATPAFDTGFDATRAYSAPKTRLEQDPGKLIDHIKFGRWCYTWQENEYIIYQIQYHDGYGRLIKVFFVLSPTTADDATDGHHAATDGLILAASQWTKDLHDEIYVFDDQMWRKDSKLYLDVKGSSWDDVILDPTMKRNLVQDVLSFFDNSELYRSLKVPWKRGVIFHGVPGNGKTISLQALINSLSQRKDPIPSLYVKSFDGCRGEKYSIQSIFEHARTMAPCLLIFEDLDSLVVDECRSYFLNEVDGLESNDGILMIGSTNHLGRLDPAITKRPSRFDRKYHFRVPNMGERLEYCRYWSRKFTDSTTVDFPDEICDPIAAMTEDFSFAYLKELFVTSLLELARGATGEVADATDGDIGKLDPASKVDEAAKAASTKKAKRVLAEVEIAESVKDNTLLKIVTKQARMLLDEMDSTEEADHEEVSRSFSRPMRNLRATAQFVPTNYFNVGL</sequence>
<reference evidence="2 3" key="1">
    <citation type="submission" date="2016-10" db="EMBL/GenBank/DDBJ databases">
        <title>Draft genome sequence of Coniochaeta ligniaria NRRL30616, a lignocellulolytic fungus for bioabatement of inhibitors in plant biomass hydrolysates.</title>
        <authorList>
            <consortium name="DOE Joint Genome Institute"/>
            <person name="Jimenez D.J."/>
            <person name="Hector R.E."/>
            <person name="Riley R."/>
            <person name="Sun H."/>
            <person name="Grigoriev I.V."/>
            <person name="Van Elsas J.D."/>
            <person name="Nichols N.N."/>
        </authorList>
    </citation>
    <scope>NUCLEOTIDE SEQUENCE [LARGE SCALE GENOMIC DNA]</scope>
    <source>
        <strain evidence="2 3">NRRL 30616</strain>
    </source>
</reference>
<dbReference type="GO" id="GO:0016887">
    <property type="term" value="F:ATP hydrolysis activity"/>
    <property type="evidence" value="ECO:0007669"/>
    <property type="project" value="InterPro"/>
</dbReference>
<dbReference type="PANTHER" id="PTHR23077">
    <property type="entry name" value="AAA-FAMILY ATPASE"/>
    <property type="match status" value="1"/>
</dbReference>
<accession>A0A1J7IPV0</accession>
<organism evidence="2 3">
    <name type="scientific">Coniochaeta ligniaria NRRL 30616</name>
    <dbReference type="NCBI Taxonomy" id="1408157"/>
    <lineage>
        <taxon>Eukaryota</taxon>
        <taxon>Fungi</taxon>
        <taxon>Dikarya</taxon>
        <taxon>Ascomycota</taxon>
        <taxon>Pezizomycotina</taxon>
        <taxon>Sordariomycetes</taxon>
        <taxon>Sordariomycetidae</taxon>
        <taxon>Coniochaetales</taxon>
        <taxon>Coniochaetaceae</taxon>
        <taxon>Coniochaeta</taxon>
    </lineage>
</organism>
<dbReference type="InterPro" id="IPR003959">
    <property type="entry name" value="ATPase_AAA_core"/>
</dbReference>
<dbReference type="Pfam" id="PF00004">
    <property type="entry name" value="AAA"/>
    <property type="match status" value="1"/>
</dbReference>
<name>A0A1J7IPV0_9PEZI</name>
<dbReference type="GO" id="GO:0003723">
    <property type="term" value="F:RNA binding"/>
    <property type="evidence" value="ECO:0007669"/>
    <property type="project" value="TreeGrafter"/>
</dbReference>
<dbReference type="GO" id="GO:0005634">
    <property type="term" value="C:nucleus"/>
    <property type="evidence" value="ECO:0007669"/>
    <property type="project" value="TreeGrafter"/>
</dbReference>
<keyword evidence="2" id="KW-0378">Hydrolase</keyword>
<dbReference type="OrthoDB" id="2115716at2759"/>
<evidence type="ECO:0000313" key="3">
    <source>
        <dbReference type="Proteomes" id="UP000182658"/>
    </source>
</evidence>
<gene>
    <name evidence="2" type="ORF">CONLIGDRAFT_576039</name>
</gene>
<proteinExistence type="predicted"/>
<dbReference type="SUPFAM" id="SSF52540">
    <property type="entry name" value="P-loop containing nucleoside triphosphate hydrolases"/>
    <property type="match status" value="1"/>
</dbReference>
<dbReference type="InParanoid" id="A0A1J7IPV0"/>
<evidence type="ECO:0000313" key="2">
    <source>
        <dbReference type="EMBL" id="OIW29389.1"/>
    </source>
</evidence>
<dbReference type="Gene3D" id="3.40.50.300">
    <property type="entry name" value="P-loop containing nucleotide triphosphate hydrolases"/>
    <property type="match status" value="1"/>
</dbReference>
<dbReference type="InterPro" id="IPR027417">
    <property type="entry name" value="P-loop_NTPase"/>
</dbReference>
<dbReference type="Proteomes" id="UP000182658">
    <property type="component" value="Unassembled WGS sequence"/>
</dbReference>
<dbReference type="GO" id="GO:0042254">
    <property type="term" value="P:ribosome biogenesis"/>
    <property type="evidence" value="ECO:0007669"/>
    <property type="project" value="TreeGrafter"/>
</dbReference>
<feature type="domain" description="ATPase AAA-type core" evidence="1">
    <location>
        <begin position="225"/>
        <end position="346"/>
    </location>
</feature>
<dbReference type="AlphaFoldDB" id="A0A1J7IPV0"/>
<protein>
    <submittedName>
        <fullName evidence="2">p-loop containing nucleoside triphosphate hydrolase protein</fullName>
    </submittedName>
</protein>
<dbReference type="EMBL" id="KV875097">
    <property type="protein sequence ID" value="OIW29389.1"/>
    <property type="molecule type" value="Genomic_DNA"/>
</dbReference>
<dbReference type="CDD" id="cd19481">
    <property type="entry name" value="RecA-like_protease"/>
    <property type="match status" value="1"/>
</dbReference>
<keyword evidence="3" id="KW-1185">Reference proteome</keyword>
<dbReference type="InterPro" id="IPR050168">
    <property type="entry name" value="AAA_ATPase_domain"/>
</dbReference>
<dbReference type="GO" id="GO:0005524">
    <property type="term" value="F:ATP binding"/>
    <property type="evidence" value="ECO:0007669"/>
    <property type="project" value="InterPro"/>
</dbReference>
<dbReference type="STRING" id="1408157.A0A1J7IPV0"/>
<dbReference type="Gene3D" id="1.10.8.60">
    <property type="match status" value="1"/>
</dbReference>
<evidence type="ECO:0000259" key="1">
    <source>
        <dbReference type="Pfam" id="PF00004"/>
    </source>
</evidence>